<accession>A0A2W5YEN7</accession>
<dbReference type="InterPro" id="IPR002645">
    <property type="entry name" value="STAS_dom"/>
</dbReference>
<dbReference type="SUPFAM" id="SSF52091">
    <property type="entry name" value="SpoIIaa-like"/>
    <property type="match status" value="1"/>
</dbReference>
<reference evidence="2 3" key="1">
    <citation type="submission" date="2018-06" db="EMBL/GenBank/DDBJ databases">
        <title>Whole genome sequencing of a novel hydrocarbon degrading bacterial strain, PW21 isolated from oil contaminated produced water sample.</title>
        <authorList>
            <person name="Nagkirti P."/>
            <person name="Shaikh A."/>
            <person name="Gowdaman V."/>
            <person name="Engineer A.E."/>
            <person name="Dagar S."/>
            <person name="Dhakephalkar P.K."/>
        </authorList>
    </citation>
    <scope>NUCLEOTIDE SEQUENCE [LARGE SCALE GENOMIC DNA]</scope>
    <source>
        <strain evidence="2 3">PW21</strain>
    </source>
</reference>
<sequence length="112" mass="11617">MTVSAPVDTAITYERTRAGLLVTMRGEIDAAVRLRASSVLARLVREAPSPVVVDTSGVTFMDSTGLAFLCGLERHAVEAGRSVALRAPSGAVTAVLELGDLAPRLAVERAAA</sequence>
<protein>
    <submittedName>
        <fullName evidence="2">Anti-sigma factor antagonist</fullName>
    </submittedName>
</protein>
<name>A0A2W5YEN7_9MICO</name>
<proteinExistence type="predicted"/>
<dbReference type="AlphaFoldDB" id="A0A2W5YEN7"/>
<evidence type="ECO:0000313" key="3">
    <source>
        <dbReference type="Proteomes" id="UP000248783"/>
    </source>
</evidence>
<evidence type="ECO:0000313" key="2">
    <source>
        <dbReference type="EMBL" id="PZR52931.1"/>
    </source>
</evidence>
<keyword evidence="3" id="KW-1185">Reference proteome</keyword>
<dbReference type="Gene3D" id="3.30.750.24">
    <property type="entry name" value="STAS domain"/>
    <property type="match status" value="1"/>
</dbReference>
<dbReference type="GO" id="GO:0043856">
    <property type="term" value="F:anti-sigma factor antagonist activity"/>
    <property type="evidence" value="ECO:0007669"/>
    <property type="project" value="TreeGrafter"/>
</dbReference>
<organism evidence="2 3">
    <name type="scientific">Xylanimonas oleitrophica</name>
    <dbReference type="NCBI Taxonomy" id="2607479"/>
    <lineage>
        <taxon>Bacteria</taxon>
        <taxon>Bacillati</taxon>
        <taxon>Actinomycetota</taxon>
        <taxon>Actinomycetes</taxon>
        <taxon>Micrococcales</taxon>
        <taxon>Promicromonosporaceae</taxon>
        <taxon>Xylanimonas</taxon>
    </lineage>
</organism>
<dbReference type="Proteomes" id="UP000248783">
    <property type="component" value="Unassembled WGS sequence"/>
</dbReference>
<dbReference type="InterPro" id="IPR058548">
    <property type="entry name" value="MlaB-like_STAS"/>
</dbReference>
<dbReference type="PROSITE" id="PS50801">
    <property type="entry name" value="STAS"/>
    <property type="match status" value="1"/>
</dbReference>
<dbReference type="CDD" id="cd07043">
    <property type="entry name" value="STAS_anti-anti-sigma_factors"/>
    <property type="match status" value="1"/>
</dbReference>
<gene>
    <name evidence="2" type="ORF">DNL40_09765</name>
</gene>
<dbReference type="Pfam" id="PF13466">
    <property type="entry name" value="STAS_2"/>
    <property type="match status" value="1"/>
</dbReference>
<feature type="domain" description="STAS" evidence="1">
    <location>
        <begin position="20"/>
        <end position="112"/>
    </location>
</feature>
<dbReference type="RefSeq" id="WP_111251064.1">
    <property type="nucleotide sequence ID" value="NZ_QKWH01000006.1"/>
</dbReference>
<dbReference type="EMBL" id="QKWH01000006">
    <property type="protein sequence ID" value="PZR52931.1"/>
    <property type="molecule type" value="Genomic_DNA"/>
</dbReference>
<comment type="caution">
    <text evidence="2">The sequence shown here is derived from an EMBL/GenBank/DDBJ whole genome shotgun (WGS) entry which is preliminary data.</text>
</comment>
<dbReference type="PANTHER" id="PTHR33495:SF2">
    <property type="entry name" value="ANTI-SIGMA FACTOR ANTAGONIST TM_1081-RELATED"/>
    <property type="match status" value="1"/>
</dbReference>
<evidence type="ECO:0000259" key="1">
    <source>
        <dbReference type="PROSITE" id="PS50801"/>
    </source>
</evidence>
<dbReference type="InterPro" id="IPR036513">
    <property type="entry name" value="STAS_dom_sf"/>
</dbReference>
<dbReference type="PANTHER" id="PTHR33495">
    <property type="entry name" value="ANTI-SIGMA FACTOR ANTAGONIST TM_1081-RELATED-RELATED"/>
    <property type="match status" value="1"/>
</dbReference>